<comment type="similarity">
    <text evidence="5">Belongs to the Omp25/RopB family.</text>
</comment>
<dbReference type="GO" id="GO:0009279">
    <property type="term" value="C:cell outer membrane"/>
    <property type="evidence" value="ECO:0007669"/>
    <property type="project" value="UniProtKB-SubCell"/>
</dbReference>
<name>A0A316C081_PSESE</name>
<keyword evidence="3" id="KW-0472">Membrane</keyword>
<dbReference type="Pfam" id="PF13505">
    <property type="entry name" value="OMP_b-brl"/>
    <property type="match status" value="1"/>
</dbReference>
<evidence type="ECO:0000256" key="5">
    <source>
        <dbReference type="ARBA" id="ARBA00038306"/>
    </source>
</evidence>
<keyword evidence="4" id="KW-0998">Cell outer membrane</keyword>
<keyword evidence="9" id="KW-1185">Reference proteome</keyword>
<sequence length="228" mass="24779">MKQGIARAVLITALLSTASVASAADVVIPEEPAPVVTPIFTWTGFYVGIVGGYNWGKADWTIEDTGDFARFDAKGGFIGGTLGYNYQFYNNVVLGLETDLSWSGAKGDIPCPNPDFTCETKNRWIGTLRPRVGYAFDRFLPYITGGAAYGNVRLSADNPTTGESFSDSNTRFGWTAGAGVEYAFTDNLTAKVEYLHIDLGKDDYNIGGDTVRGKWRSDGVRVGLNYKF</sequence>
<gene>
    <name evidence="8" type="ORF">C7441_11488</name>
</gene>
<dbReference type="EMBL" id="QGGG01000014">
    <property type="protein sequence ID" value="PWJ79811.1"/>
    <property type="molecule type" value="Genomic_DNA"/>
</dbReference>
<organism evidence="8 9">
    <name type="scientific">Pseudaminobacter salicylatoxidans</name>
    <dbReference type="NCBI Taxonomy" id="93369"/>
    <lineage>
        <taxon>Bacteria</taxon>
        <taxon>Pseudomonadati</taxon>
        <taxon>Pseudomonadota</taxon>
        <taxon>Alphaproteobacteria</taxon>
        <taxon>Hyphomicrobiales</taxon>
        <taxon>Phyllobacteriaceae</taxon>
        <taxon>Pseudaminobacter</taxon>
    </lineage>
</organism>
<feature type="chain" id="PRO_5016249179" evidence="6">
    <location>
        <begin position="24"/>
        <end position="228"/>
    </location>
</feature>
<dbReference type="InterPro" id="IPR027385">
    <property type="entry name" value="Beta-barrel_OMP"/>
</dbReference>
<dbReference type="RefSeq" id="WP_244916197.1">
    <property type="nucleotide sequence ID" value="NZ_QGGG01000014.1"/>
</dbReference>
<evidence type="ECO:0000256" key="3">
    <source>
        <dbReference type="ARBA" id="ARBA00023136"/>
    </source>
</evidence>
<dbReference type="AlphaFoldDB" id="A0A316C081"/>
<dbReference type="PANTHER" id="PTHR34001">
    <property type="entry name" value="BLL7405 PROTEIN"/>
    <property type="match status" value="1"/>
</dbReference>
<evidence type="ECO:0000256" key="2">
    <source>
        <dbReference type="ARBA" id="ARBA00022729"/>
    </source>
</evidence>
<evidence type="ECO:0000256" key="4">
    <source>
        <dbReference type="ARBA" id="ARBA00023237"/>
    </source>
</evidence>
<feature type="signal peptide" evidence="6">
    <location>
        <begin position="1"/>
        <end position="23"/>
    </location>
</feature>
<evidence type="ECO:0000256" key="1">
    <source>
        <dbReference type="ARBA" id="ARBA00004442"/>
    </source>
</evidence>
<dbReference type="SUPFAM" id="SSF56925">
    <property type="entry name" value="OMPA-like"/>
    <property type="match status" value="1"/>
</dbReference>
<comment type="caution">
    <text evidence="8">The sequence shown here is derived from an EMBL/GenBank/DDBJ whole genome shotgun (WGS) entry which is preliminary data.</text>
</comment>
<reference evidence="8 9" key="1">
    <citation type="submission" date="2018-05" db="EMBL/GenBank/DDBJ databases">
        <title>Genomic Encyclopedia of Type Strains, Phase IV (KMG-IV): sequencing the most valuable type-strain genomes for metagenomic binning, comparative biology and taxonomic classification.</title>
        <authorList>
            <person name="Goeker M."/>
        </authorList>
    </citation>
    <scope>NUCLEOTIDE SEQUENCE [LARGE SCALE GENOMIC DNA]</scope>
    <source>
        <strain evidence="8 9">DSM 6986</strain>
    </source>
</reference>
<dbReference type="InterPro" id="IPR051692">
    <property type="entry name" value="OMP-like"/>
</dbReference>
<evidence type="ECO:0000313" key="9">
    <source>
        <dbReference type="Proteomes" id="UP000245396"/>
    </source>
</evidence>
<keyword evidence="2 6" id="KW-0732">Signal</keyword>
<dbReference type="Proteomes" id="UP000245396">
    <property type="component" value="Unassembled WGS sequence"/>
</dbReference>
<dbReference type="InterPro" id="IPR011250">
    <property type="entry name" value="OMP/PagP_B-barrel"/>
</dbReference>
<dbReference type="NCBIfam" id="TIGR01414">
    <property type="entry name" value="autotrans_barl"/>
    <property type="match status" value="1"/>
</dbReference>
<dbReference type="Gene3D" id="2.40.160.20">
    <property type="match status" value="1"/>
</dbReference>
<comment type="subcellular location">
    <subcellularLocation>
        <location evidence="1">Cell outer membrane</location>
    </subcellularLocation>
</comment>
<dbReference type="STRING" id="1192868.GCA_000304395_03517"/>
<dbReference type="InterPro" id="IPR006315">
    <property type="entry name" value="OM_autotransptr_brl_dom"/>
</dbReference>
<proteinExistence type="inferred from homology"/>
<evidence type="ECO:0000313" key="8">
    <source>
        <dbReference type="EMBL" id="PWJ79811.1"/>
    </source>
</evidence>
<evidence type="ECO:0000259" key="7">
    <source>
        <dbReference type="Pfam" id="PF13505"/>
    </source>
</evidence>
<dbReference type="PANTHER" id="PTHR34001:SF3">
    <property type="entry name" value="BLL7405 PROTEIN"/>
    <property type="match status" value="1"/>
</dbReference>
<evidence type="ECO:0000256" key="6">
    <source>
        <dbReference type="SAM" id="SignalP"/>
    </source>
</evidence>
<accession>A0A316C081</accession>
<feature type="domain" description="Outer membrane protein beta-barrel" evidence="7">
    <location>
        <begin position="13"/>
        <end position="228"/>
    </location>
</feature>
<protein>
    <submittedName>
        <fullName evidence="8">Outer membrane immunogenic protein</fullName>
    </submittedName>
</protein>